<reference evidence="21 22" key="1">
    <citation type="journal article" date="2017" name="Environ. Microbiol.">
        <title>Decay of the glycolytic pathway and adaptation to intranuclear parasitism within Enterocytozoonidae microsporidia.</title>
        <authorList>
            <person name="Wiredu Boakye D."/>
            <person name="Jaroenlak P."/>
            <person name="Prachumwat A."/>
            <person name="Williams T.A."/>
            <person name="Bateman K.S."/>
            <person name="Itsathitphaisarn O."/>
            <person name="Sritunyalucksana K."/>
            <person name="Paszkiewicz K.H."/>
            <person name="Moore K.A."/>
            <person name="Stentiford G.D."/>
            <person name="Williams B.A."/>
        </authorList>
    </citation>
    <scope>NUCLEOTIDE SEQUENCE [LARGE SCALE GENOMIC DNA]</scope>
    <source>
        <strain evidence="21 22">TH1</strain>
    </source>
</reference>
<keyword evidence="22" id="KW-1185">Reference proteome</keyword>
<comment type="catalytic activity">
    <reaction evidence="1">
        <text>a triacylglycerol + H2O = a diacylglycerol + a fatty acid + H(+)</text>
        <dbReference type="Rhea" id="RHEA:12044"/>
        <dbReference type="ChEBI" id="CHEBI:15377"/>
        <dbReference type="ChEBI" id="CHEBI:15378"/>
        <dbReference type="ChEBI" id="CHEBI:17855"/>
        <dbReference type="ChEBI" id="CHEBI:18035"/>
        <dbReference type="ChEBI" id="CHEBI:28868"/>
        <dbReference type="EC" id="3.1.1.3"/>
    </reaction>
</comment>
<evidence type="ECO:0000256" key="1">
    <source>
        <dbReference type="ARBA" id="ARBA00001024"/>
    </source>
</evidence>
<evidence type="ECO:0000256" key="3">
    <source>
        <dbReference type="ARBA" id="ARBA00004343"/>
    </source>
</evidence>
<evidence type="ECO:0000256" key="10">
    <source>
        <dbReference type="ARBA" id="ARBA00022963"/>
    </source>
</evidence>
<keyword evidence="8" id="KW-0967">Endosome</keyword>
<comment type="subcellular location">
    <subcellularLocation>
        <location evidence="3">Endosome</location>
        <location evidence="3">Multivesicular body membrane</location>
        <topology evidence="3">Single-pass type II membrane protein</topology>
    </subcellularLocation>
    <subcellularLocation>
        <location evidence="2">Prevacuolar compartment membrane</location>
        <topology evidence="2">Single-pass type II membrane protein</topology>
    </subcellularLocation>
</comment>
<dbReference type="Pfam" id="PF01764">
    <property type="entry name" value="Lipase_3"/>
    <property type="match status" value="1"/>
</dbReference>
<evidence type="ECO:0000256" key="18">
    <source>
        <dbReference type="ARBA" id="ARBA00029828"/>
    </source>
</evidence>
<keyword evidence="19" id="KW-0732">Signal</keyword>
<evidence type="ECO:0000256" key="4">
    <source>
        <dbReference type="ARBA" id="ARBA00010701"/>
    </source>
</evidence>
<accession>A0A1W0E6H9</accession>
<comment type="similarity">
    <text evidence="4">Belongs to the AB hydrolase superfamily. Lipase family.</text>
</comment>
<evidence type="ECO:0000256" key="2">
    <source>
        <dbReference type="ARBA" id="ARBA00004270"/>
    </source>
</evidence>
<dbReference type="Gene3D" id="3.40.50.1820">
    <property type="entry name" value="alpha/beta hydrolase"/>
    <property type="match status" value="1"/>
</dbReference>
<gene>
    <name evidence="21" type="primary">ATG15</name>
    <name evidence="21" type="ORF">EHP00_231</name>
</gene>
<dbReference type="Proteomes" id="UP000192758">
    <property type="component" value="Unassembled WGS sequence"/>
</dbReference>
<evidence type="ECO:0000256" key="9">
    <source>
        <dbReference type="ARBA" id="ARBA00022801"/>
    </source>
</evidence>
<proteinExistence type="inferred from homology"/>
<dbReference type="OrthoDB" id="58570at2759"/>
<evidence type="ECO:0000259" key="20">
    <source>
        <dbReference type="Pfam" id="PF01764"/>
    </source>
</evidence>
<dbReference type="InterPro" id="IPR002921">
    <property type="entry name" value="Fungal_lipase-type"/>
</dbReference>
<organism evidence="21 22">
    <name type="scientific">Ecytonucleospora hepatopenaei</name>
    <dbReference type="NCBI Taxonomy" id="646526"/>
    <lineage>
        <taxon>Eukaryota</taxon>
        <taxon>Fungi</taxon>
        <taxon>Fungi incertae sedis</taxon>
        <taxon>Microsporidia</taxon>
        <taxon>Enterocytozoonidae</taxon>
        <taxon>Ecytonucleospora</taxon>
    </lineage>
</organism>
<dbReference type="EMBL" id="MNPJ01000016">
    <property type="protein sequence ID" value="OQS54877.1"/>
    <property type="molecule type" value="Genomic_DNA"/>
</dbReference>
<evidence type="ECO:0000256" key="14">
    <source>
        <dbReference type="ARBA" id="ARBA00023098"/>
    </source>
</evidence>
<dbReference type="GO" id="GO:0032585">
    <property type="term" value="C:multivesicular body membrane"/>
    <property type="evidence" value="ECO:0007669"/>
    <property type="project" value="UniProtKB-SubCell"/>
</dbReference>
<dbReference type="PANTHER" id="PTHR47175:SF2">
    <property type="entry name" value="LIPASE ATG15-RELATED"/>
    <property type="match status" value="1"/>
</dbReference>
<dbReference type="EC" id="3.1.1.3" evidence="6"/>
<dbReference type="STRING" id="646526.A0A1W0E6H9"/>
<feature type="domain" description="Fungal lipase-type" evidence="20">
    <location>
        <begin position="108"/>
        <end position="160"/>
    </location>
</feature>
<feature type="signal peptide" evidence="19">
    <location>
        <begin position="1"/>
        <end position="15"/>
    </location>
</feature>
<keyword evidence="13" id="KW-0072">Autophagy</keyword>
<evidence type="ECO:0000256" key="12">
    <source>
        <dbReference type="ARBA" id="ARBA00022989"/>
    </source>
</evidence>
<dbReference type="GO" id="GO:0004620">
    <property type="term" value="F:phospholipase activity"/>
    <property type="evidence" value="ECO:0007669"/>
    <property type="project" value="TreeGrafter"/>
</dbReference>
<dbReference type="PANTHER" id="PTHR47175">
    <property type="entry name" value="LIPASE ATG15-RELATED"/>
    <property type="match status" value="1"/>
</dbReference>
<dbReference type="AlphaFoldDB" id="A0A1W0E6H9"/>
<keyword evidence="15" id="KW-0472">Membrane</keyword>
<dbReference type="VEuPathDB" id="MicrosporidiaDB:EHP00_231"/>
<evidence type="ECO:0000313" key="22">
    <source>
        <dbReference type="Proteomes" id="UP000192758"/>
    </source>
</evidence>
<evidence type="ECO:0000256" key="15">
    <source>
        <dbReference type="ARBA" id="ARBA00023136"/>
    </source>
</evidence>
<evidence type="ECO:0000256" key="17">
    <source>
        <dbReference type="ARBA" id="ARBA00024663"/>
    </source>
</evidence>
<evidence type="ECO:0000256" key="7">
    <source>
        <dbReference type="ARBA" id="ARBA00022692"/>
    </source>
</evidence>
<dbReference type="GO" id="GO:0034496">
    <property type="term" value="P:multivesicular body membrane disassembly"/>
    <property type="evidence" value="ECO:0007669"/>
    <property type="project" value="TreeGrafter"/>
</dbReference>
<evidence type="ECO:0000256" key="8">
    <source>
        <dbReference type="ARBA" id="ARBA00022753"/>
    </source>
</evidence>
<keyword evidence="11" id="KW-0735">Signal-anchor</keyword>
<keyword evidence="14" id="KW-0443">Lipid metabolism</keyword>
<sequence>MFLFRILNILCHFLSEFMEKEETVKISKKTQKVLLDFVEMASGSYTSKNQPGSLFYVKADSGFMCKVFLYQNNIVVSFKGTSPILFGFNTHENSEKDHFIDSAFFTCKNTNLVRLVKQHFFEDLKNLFIRIEKEFKGSTIFLTGHSLGGTIATISASMFNYDAVVFSSPGDKFLHQQLGIKPRDDKILHIGLCNDTIFFGKCGIKSVCSFFNYELYTKCHTGVKYCLKTPGFENIFYHSCQTIKRMIKYGILYQRIDQKDCLDCV</sequence>
<keyword evidence="16" id="KW-0325">Glycoprotein</keyword>
<dbReference type="GO" id="GO:0006660">
    <property type="term" value="P:phosphatidylserine catabolic process"/>
    <property type="evidence" value="ECO:0007669"/>
    <property type="project" value="TreeGrafter"/>
</dbReference>
<comment type="subunit">
    <text evidence="5">Binds to both phosphatidylinositol (PI) and phosphatidylinositol 3,5-bisphosphate (PIP2).</text>
</comment>
<dbReference type="SUPFAM" id="SSF53474">
    <property type="entry name" value="alpha/beta-Hydrolases"/>
    <property type="match status" value="1"/>
</dbReference>
<comment type="caution">
    <text evidence="21">The sequence shown here is derived from an EMBL/GenBank/DDBJ whole genome shotgun (WGS) entry which is preliminary data.</text>
</comment>
<dbReference type="GO" id="GO:0034727">
    <property type="term" value="P:piecemeal microautophagy of the nucleus"/>
    <property type="evidence" value="ECO:0007669"/>
    <property type="project" value="TreeGrafter"/>
</dbReference>
<dbReference type="InterPro" id="IPR029058">
    <property type="entry name" value="AB_hydrolase_fold"/>
</dbReference>
<evidence type="ECO:0000256" key="16">
    <source>
        <dbReference type="ARBA" id="ARBA00023180"/>
    </source>
</evidence>
<keyword evidence="9" id="KW-0378">Hydrolase</keyword>
<keyword evidence="7" id="KW-0812">Transmembrane</keyword>
<evidence type="ECO:0000256" key="5">
    <source>
        <dbReference type="ARBA" id="ARBA00011137"/>
    </source>
</evidence>
<dbReference type="GO" id="GO:0046461">
    <property type="term" value="P:neutral lipid catabolic process"/>
    <property type="evidence" value="ECO:0007669"/>
    <property type="project" value="TreeGrafter"/>
</dbReference>
<dbReference type="GO" id="GO:0005775">
    <property type="term" value="C:vacuolar lumen"/>
    <property type="evidence" value="ECO:0007669"/>
    <property type="project" value="TreeGrafter"/>
</dbReference>
<evidence type="ECO:0000256" key="11">
    <source>
        <dbReference type="ARBA" id="ARBA00022968"/>
    </source>
</evidence>
<evidence type="ECO:0000313" key="21">
    <source>
        <dbReference type="EMBL" id="OQS54877.1"/>
    </source>
</evidence>
<evidence type="ECO:0000256" key="19">
    <source>
        <dbReference type="SAM" id="SignalP"/>
    </source>
</evidence>
<keyword evidence="10" id="KW-0442">Lipid degradation</keyword>
<evidence type="ECO:0000256" key="6">
    <source>
        <dbReference type="ARBA" id="ARBA00013279"/>
    </source>
</evidence>
<keyword evidence="12" id="KW-1133">Transmembrane helix</keyword>
<dbReference type="GO" id="GO:0004806">
    <property type="term" value="F:triacylglycerol lipase activity"/>
    <property type="evidence" value="ECO:0007669"/>
    <property type="project" value="UniProtKB-EC"/>
</dbReference>
<feature type="chain" id="PRO_5012732151" description="triacylglycerol lipase" evidence="19">
    <location>
        <begin position="16"/>
        <end position="265"/>
    </location>
</feature>
<dbReference type="InterPro" id="IPR050805">
    <property type="entry name" value="ATG15_Lipase"/>
</dbReference>
<comment type="function">
    <text evidence="17">Lipase which is essential for lysis of subvacuolar cytoplasm to vacuole targeted bodies and intravacuolar autophagic bodies. Involved in the lysis of intravacuolar multivesicular body (MVB) vesicles. The intravacuolar membrane disintegration by ATG15 is critical to life span extension.</text>
</comment>
<protein>
    <recommendedName>
        <fullName evidence="6">triacylglycerol lipase</fullName>
        <ecNumber evidence="6">3.1.1.3</ecNumber>
    </recommendedName>
    <alternativeName>
        <fullName evidence="18">Autophagy-related protein 15</fullName>
    </alternativeName>
</protein>
<name>A0A1W0E6H9_9MICR</name>
<evidence type="ECO:0000256" key="13">
    <source>
        <dbReference type="ARBA" id="ARBA00023006"/>
    </source>
</evidence>